<proteinExistence type="predicted"/>
<keyword evidence="3" id="KW-0238">DNA-binding</keyword>
<keyword evidence="8" id="KW-1185">Reference proteome</keyword>
<dbReference type="PANTHER" id="PTHR10641:SF1368">
    <property type="entry name" value="MYB TRANSCRIPTION FACTOR"/>
    <property type="match status" value="1"/>
</dbReference>
<dbReference type="InterPro" id="IPR015495">
    <property type="entry name" value="Myb_TF_plants"/>
</dbReference>
<dbReference type="InterPro" id="IPR001005">
    <property type="entry name" value="SANT/Myb"/>
</dbReference>
<evidence type="ECO:0000313" key="7">
    <source>
        <dbReference type="EMBL" id="KAE9616089.1"/>
    </source>
</evidence>
<reference evidence="8" key="1">
    <citation type="journal article" date="2020" name="Nat. Commun.">
        <title>Genome sequence of the cluster root forming white lupin.</title>
        <authorList>
            <person name="Hufnagel B."/>
            <person name="Marques A."/>
            <person name="Soriano A."/>
            <person name="Marques L."/>
            <person name="Divol F."/>
            <person name="Doumas P."/>
            <person name="Sallet E."/>
            <person name="Mancinotti D."/>
            <person name="Carrere S."/>
            <person name="Marande W."/>
            <person name="Arribat S."/>
            <person name="Keller J."/>
            <person name="Huneau C."/>
            <person name="Blein T."/>
            <person name="Aime D."/>
            <person name="Laguerre M."/>
            <person name="Taylor J."/>
            <person name="Schubert V."/>
            <person name="Nelson M."/>
            <person name="Geu-Flores F."/>
            <person name="Crespi M."/>
            <person name="Gallardo-Guerrero K."/>
            <person name="Delaux P.-M."/>
            <person name="Salse J."/>
            <person name="Berges H."/>
            <person name="Guyot R."/>
            <person name="Gouzy J."/>
            <person name="Peret B."/>
        </authorList>
    </citation>
    <scope>NUCLEOTIDE SEQUENCE [LARGE SCALE GENOMIC DNA]</scope>
    <source>
        <strain evidence="8">cv. Amiga</strain>
    </source>
</reference>
<evidence type="ECO:0000256" key="2">
    <source>
        <dbReference type="ARBA" id="ARBA00022737"/>
    </source>
</evidence>
<evidence type="ECO:0000256" key="1">
    <source>
        <dbReference type="ARBA" id="ARBA00004123"/>
    </source>
</evidence>
<dbReference type="AlphaFoldDB" id="A0A6A4QQW7"/>
<organism evidence="7 8">
    <name type="scientific">Lupinus albus</name>
    <name type="common">White lupine</name>
    <name type="synonym">Lupinus termis</name>
    <dbReference type="NCBI Taxonomy" id="3870"/>
    <lineage>
        <taxon>Eukaryota</taxon>
        <taxon>Viridiplantae</taxon>
        <taxon>Streptophyta</taxon>
        <taxon>Embryophyta</taxon>
        <taxon>Tracheophyta</taxon>
        <taxon>Spermatophyta</taxon>
        <taxon>Magnoliopsida</taxon>
        <taxon>eudicotyledons</taxon>
        <taxon>Gunneridae</taxon>
        <taxon>Pentapetalae</taxon>
        <taxon>rosids</taxon>
        <taxon>fabids</taxon>
        <taxon>Fabales</taxon>
        <taxon>Fabaceae</taxon>
        <taxon>Papilionoideae</taxon>
        <taxon>50 kb inversion clade</taxon>
        <taxon>genistoids sensu lato</taxon>
        <taxon>core genistoids</taxon>
        <taxon>Genisteae</taxon>
        <taxon>Lupinus</taxon>
    </lineage>
</organism>
<dbReference type="Gene3D" id="1.10.10.60">
    <property type="entry name" value="Homeodomain-like"/>
    <property type="match status" value="1"/>
</dbReference>
<sequence length="97" mass="11462">MLKSPCCENMGLKKGPWTLEEDHILISHIQLYGHGNWRALPKLAGLLRCGKSCRVRWINYLRPDIKRGKFSKEEEDTILNLHQILGNRYLHQYKYIN</sequence>
<dbReference type="CDD" id="cd00167">
    <property type="entry name" value="SANT"/>
    <property type="match status" value="1"/>
</dbReference>
<dbReference type="PROSITE" id="PS51294">
    <property type="entry name" value="HTH_MYB"/>
    <property type="match status" value="1"/>
</dbReference>
<dbReference type="OrthoDB" id="2143914at2759"/>
<dbReference type="SMART" id="SM00717">
    <property type="entry name" value="SANT"/>
    <property type="match status" value="1"/>
</dbReference>
<dbReference type="InterPro" id="IPR009057">
    <property type="entry name" value="Homeodomain-like_sf"/>
</dbReference>
<feature type="domain" description="Myb-like" evidence="5">
    <location>
        <begin position="9"/>
        <end position="61"/>
    </location>
</feature>
<dbReference type="Proteomes" id="UP000447434">
    <property type="component" value="Chromosome 4"/>
</dbReference>
<dbReference type="SUPFAM" id="SSF46689">
    <property type="entry name" value="Homeodomain-like"/>
    <property type="match status" value="1"/>
</dbReference>
<comment type="caution">
    <text evidence="7">The sequence shown here is derived from an EMBL/GenBank/DDBJ whole genome shotgun (WGS) entry which is preliminary data.</text>
</comment>
<dbReference type="Pfam" id="PF00249">
    <property type="entry name" value="Myb_DNA-binding"/>
    <property type="match status" value="1"/>
</dbReference>
<dbReference type="EMBL" id="WOCE01000004">
    <property type="protein sequence ID" value="KAE9616089.1"/>
    <property type="molecule type" value="Genomic_DNA"/>
</dbReference>
<dbReference type="FunFam" id="1.10.10.60:FF:000001">
    <property type="entry name" value="MYB-related transcription factor"/>
    <property type="match status" value="1"/>
</dbReference>
<keyword evidence="4" id="KW-0539">Nucleus</keyword>
<feature type="domain" description="HTH myb-type" evidence="6">
    <location>
        <begin position="9"/>
        <end position="65"/>
    </location>
</feature>
<evidence type="ECO:0000259" key="5">
    <source>
        <dbReference type="PROSITE" id="PS50090"/>
    </source>
</evidence>
<evidence type="ECO:0000256" key="3">
    <source>
        <dbReference type="ARBA" id="ARBA00023125"/>
    </source>
</evidence>
<evidence type="ECO:0000313" key="8">
    <source>
        <dbReference type="Proteomes" id="UP000447434"/>
    </source>
</evidence>
<comment type="subcellular location">
    <subcellularLocation>
        <location evidence="1">Nucleus</location>
    </subcellularLocation>
</comment>
<name>A0A6A4QQW7_LUPAL</name>
<keyword evidence="2" id="KW-0677">Repeat</keyword>
<gene>
    <name evidence="7" type="ORF">Lalb_Chr04g0262071</name>
</gene>
<dbReference type="PANTHER" id="PTHR10641">
    <property type="entry name" value="MYB FAMILY TRANSCRIPTION FACTOR"/>
    <property type="match status" value="1"/>
</dbReference>
<dbReference type="GO" id="GO:0003677">
    <property type="term" value="F:DNA binding"/>
    <property type="evidence" value="ECO:0007669"/>
    <property type="project" value="UniProtKB-KW"/>
</dbReference>
<evidence type="ECO:0000259" key="6">
    <source>
        <dbReference type="PROSITE" id="PS51294"/>
    </source>
</evidence>
<protein>
    <submittedName>
        <fullName evidence="7">Putative transcription factor MYB-HB-like family</fullName>
    </submittedName>
</protein>
<evidence type="ECO:0000256" key="4">
    <source>
        <dbReference type="ARBA" id="ARBA00023242"/>
    </source>
</evidence>
<dbReference type="PROSITE" id="PS50090">
    <property type="entry name" value="MYB_LIKE"/>
    <property type="match status" value="1"/>
</dbReference>
<accession>A0A6A4QQW7</accession>
<dbReference type="InterPro" id="IPR017930">
    <property type="entry name" value="Myb_dom"/>
</dbReference>
<dbReference type="GO" id="GO:0005634">
    <property type="term" value="C:nucleus"/>
    <property type="evidence" value="ECO:0007669"/>
    <property type="project" value="UniProtKB-SubCell"/>
</dbReference>